<organism evidence="4 5">
    <name type="scientific">Streptococcus equi subsp. equi</name>
    <dbReference type="NCBI Taxonomy" id="148942"/>
    <lineage>
        <taxon>Bacteria</taxon>
        <taxon>Bacillati</taxon>
        <taxon>Bacillota</taxon>
        <taxon>Bacilli</taxon>
        <taxon>Lactobacillales</taxon>
        <taxon>Streptococcaceae</taxon>
        <taxon>Streptococcus</taxon>
    </lineage>
</organism>
<dbReference type="InterPro" id="IPR039532">
    <property type="entry name" value="TetR_C_Firmicutes"/>
</dbReference>
<dbReference type="Pfam" id="PF14278">
    <property type="entry name" value="TetR_C_8"/>
    <property type="match status" value="1"/>
</dbReference>
<dbReference type="PRINTS" id="PR00455">
    <property type="entry name" value="HTHTETR"/>
</dbReference>
<evidence type="ECO:0000256" key="2">
    <source>
        <dbReference type="PROSITE-ProRule" id="PRU00335"/>
    </source>
</evidence>
<dbReference type="SUPFAM" id="SSF46689">
    <property type="entry name" value="Homeodomain-like"/>
    <property type="match status" value="1"/>
</dbReference>
<dbReference type="InterPro" id="IPR001647">
    <property type="entry name" value="HTH_TetR"/>
</dbReference>
<dbReference type="PANTHER" id="PTHR43479">
    <property type="entry name" value="ACREF/ENVCD OPERON REPRESSOR-RELATED"/>
    <property type="match status" value="1"/>
</dbReference>
<dbReference type="Proteomes" id="UP000254461">
    <property type="component" value="Unassembled WGS sequence"/>
</dbReference>
<dbReference type="RefSeq" id="WP_115250894.1">
    <property type="nucleotide sequence ID" value="NZ_UHFF01000002.1"/>
</dbReference>
<dbReference type="PANTHER" id="PTHR43479:SF7">
    <property type="entry name" value="TETR-FAMILY TRANSCRIPTIONAL REGULATOR"/>
    <property type="match status" value="1"/>
</dbReference>
<gene>
    <name evidence="4" type="ORF">NCTC12092_00897</name>
</gene>
<accession>A0A380JP82</accession>
<reference evidence="4 5" key="1">
    <citation type="submission" date="2018-06" db="EMBL/GenBank/DDBJ databases">
        <authorList>
            <consortium name="Pathogen Informatics"/>
            <person name="Doyle S."/>
        </authorList>
    </citation>
    <scope>NUCLEOTIDE SEQUENCE [LARGE SCALE GENOMIC DNA]</scope>
    <source>
        <strain evidence="4 5">NCTC12092</strain>
    </source>
</reference>
<dbReference type="EMBL" id="UHFF01000002">
    <property type="protein sequence ID" value="SUN46196.1"/>
    <property type="molecule type" value="Genomic_DNA"/>
</dbReference>
<dbReference type="Pfam" id="PF00440">
    <property type="entry name" value="TetR_N"/>
    <property type="match status" value="1"/>
</dbReference>
<keyword evidence="1 2" id="KW-0238">DNA-binding</keyword>
<dbReference type="Gene3D" id="1.10.357.10">
    <property type="entry name" value="Tetracycline Repressor, domain 2"/>
    <property type="match status" value="1"/>
</dbReference>
<dbReference type="GO" id="GO:0003677">
    <property type="term" value="F:DNA binding"/>
    <property type="evidence" value="ECO:0007669"/>
    <property type="project" value="UniProtKB-UniRule"/>
</dbReference>
<dbReference type="InterPro" id="IPR050624">
    <property type="entry name" value="HTH-type_Tx_Regulator"/>
</dbReference>
<dbReference type="PROSITE" id="PS50977">
    <property type="entry name" value="HTH_TETR_2"/>
    <property type="match status" value="1"/>
</dbReference>
<name>A0A380JP82_9STRE</name>
<dbReference type="AlphaFoldDB" id="A0A380JP82"/>
<protein>
    <submittedName>
        <fullName evidence="4">TetR family transcriptional regulator</fullName>
    </submittedName>
</protein>
<feature type="DNA-binding region" description="H-T-H motif" evidence="2">
    <location>
        <begin position="29"/>
        <end position="48"/>
    </location>
</feature>
<evidence type="ECO:0000313" key="4">
    <source>
        <dbReference type="EMBL" id="SUN46196.1"/>
    </source>
</evidence>
<sequence>MTTRHTPTKAYLKQALINLLTEKSFEAITVSDLTKKAGVNRGTFYLHYRDKHDMMTHLKNDTLDDLYQLLNDPHIFTDTRLVLKEALAYIIDNLPFIAAMANSSYLNFSQILKDFIYQFLTTIDGFQEIITNHYQIPYHYALEVYLASIESLISYWISHGCQETTDDMTAIILKTVGFEKAI</sequence>
<feature type="domain" description="HTH tetR-type" evidence="3">
    <location>
        <begin position="6"/>
        <end position="66"/>
    </location>
</feature>
<proteinExistence type="predicted"/>
<evidence type="ECO:0000259" key="3">
    <source>
        <dbReference type="PROSITE" id="PS50977"/>
    </source>
</evidence>
<evidence type="ECO:0000256" key="1">
    <source>
        <dbReference type="ARBA" id="ARBA00023125"/>
    </source>
</evidence>
<evidence type="ECO:0000313" key="5">
    <source>
        <dbReference type="Proteomes" id="UP000254461"/>
    </source>
</evidence>
<dbReference type="InterPro" id="IPR009057">
    <property type="entry name" value="Homeodomain-like_sf"/>
</dbReference>